<dbReference type="Proteomes" id="UP000199051">
    <property type="component" value="Unassembled WGS sequence"/>
</dbReference>
<dbReference type="PANTHER" id="PTHR33204">
    <property type="entry name" value="TRANSCRIPTIONAL REGULATOR, MARR FAMILY"/>
    <property type="match status" value="1"/>
</dbReference>
<feature type="region of interest" description="Disordered" evidence="4">
    <location>
        <begin position="147"/>
        <end position="175"/>
    </location>
</feature>
<dbReference type="EMBL" id="FOGI01000020">
    <property type="protein sequence ID" value="SES48539.1"/>
    <property type="molecule type" value="Genomic_DNA"/>
</dbReference>
<reference evidence="7" key="1">
    <citation type="submission" date="2016-10" db="EMBL/GenBank/DDBJ databases">
        <authorList>
            <person name="Varghese N."/>
            <person name="Submissions S."/>
        </authorList>
    </citation>
    <scope>NUCLEOTIDE SEQUENCE [LARGE SCALE GENOMIC DNA]</scope>
    <source>
        <strain evidence="7">DSM 44260</strain>
    </source>
</reference>
<evidence type="ECO:0000313" key="7">
    <source>
        <dbReference type="Proteomes" id="UP000199051"/>
    </source>
</evidence>
<name>A0A1H9XR75_9PSEU</name>
<evidence type="ECO:0000256" key="1">
    <source>
        <dbReference type="ARBA" id="ARBA00023015"/>
    </source>
</evidence>
<dbReference type="Pfam" id="PF01638">
    <property type="entry name" value="HxlR"/>
    <property type="match status" value="2"/>
</dbReference>
<keyword evidence="1" id="KW-0805">Transcription regulation</keyword>
<keyword evidence="7" id="KW-1185">Reference proteome</keyword>
<dbReference type="RefSeq" id="WP_092786839.1">
    <property type="nucleotide sequence ID" value="NZ_FOGI01000020.1"/>
</dbReference>
<evidence type="ECO:0000313" key="6">
    <source>
        <dbReference type="EMBL" id="SES48539.1"/>
    </source>
</evidence>
<evidence type="ECO:0000256" key="4">
    <source>
        <dbReference type="SAM" id="MobiDB-lite"/>
    </source>
</evidence>
<keyword evidence="3" id="KW-0804">Transcription</keyword>
<dbReference type="PANTHER" id="PTHR33204:SF18">
    <property type="entry name" value="TRANSCRIPTIONAL REGULATORY PROTEIN"/>
    <property type="match status" value="1"/>
</dbReference>
<feature type="domain" description="HTH hxlR-type" evidence="5">
    <location>
        <begin position="17"/>
        <end position="113"/>
    </location>
</feature>
<organism evidence="6 7">
    <name type="scientific">Actinokineospora terrae</name>
    <dbReference type="NCBI Taxonomy" id="155974"/>
    <lineage>
        <taxon>Bacteria</taxon>
        <taxon>Bacillati</taxon>
        <taxon>Actinomycetota</taxon>
        <taxon>Actinomycetes</taxon>
        <taxon>Pseudonocardiales</taxon>
        <taxon>Pseudonocardiaceae</taxon>
        <taxon>Actinokineospora</taxon>
    </lineage>
</organism>
<dbReference type="InterPro" id="IPR002577">
    <property type="entry name" value="HTH_HxlR"/>
</dbReference>
<dbReference type="PROSITE" id="PS51118">
    <property type="entry name" value="HTH_HXLR"/>
    <property type="match status" value="2"/>
</dbReference>
<feature type="domain" description="HTH hxlR-type" evidence="5">
    <location>
        <begin position="173"/>
        <end position="275"/>
    </location>
</feature>
<dbReference type="STRING" id="155974.SAMN04487818_12025"/>
<dbReference type="GO" id="GO:0003677">
    <property type="term" value="F:DNA binding"/>
    <property type="evidence" value="ECO:0007669"/>
    <property type="project" value="UniProtKB-KW"/>
</dbReference>
<evidence type="ECO:0000256" key="2">
    <source>
        <dbReference type="ARBA" id="ARBA00023125"/>
    </source>
</evidence>
<evidence type="ECO:0000259" key="5">
    <source>
        <dbReference type="PROSITE" id="PS51118"/>
    </source>
</evidence>
<dbReference type="Gene3D" id="1.10.10.10">
    <property type="entry name" value="Winged helix-like DNA-binding domain superfamily/Winged helix DNA-binding domain"/>
    <property type="match status" value="2"/>
</dbReference>
<proteinExistence type="predicted"/>
<dbReference type="AlphaFoldDB" id="A0A1H9XR75"/>
<keyword evidence="2" id="KW-0238">DNA-binding</keyword>
<dbReference type="InterPro" id="IPR036388">
    <property type="entry name" value="WH-like_DNA-bd_sf"/>
</dbReference>
<protein>
    <submittedName>
        <fullName evidence="6">Transcriptional regulator, HxlR family</fullName>
    </submittedName>
</protein>
<gene>
    <name evidence="6" type="ORF">SAMN04487818_12025</name>
</gene>
<evidence type="ECO:0000256" key="3">
    <source>
        <dbReference type="ARBA" id="ARBA00023163"/>
    </source>
</evidence>
<sequence length="312" mass="33907">MIHPPDRPSALGAGGDNAIAYAIGTVADEWTLLILRHSVRDGTMRPADWQRLLPISNAVLLSRLRHLSDVGVLVPVGDRPGRREFRLSPRGVGLWPFLLCVWAWELTWAGGARPDLTEMRHLGCGAVFRPVLVCRTCGVQVEPREVDAEFGPSGSWPRSTPTATSRRRSSGSTSLGGGFFPETRAVVGNRWSAIMLGAAYLGARRFPDFQRRLGVPATVVADRLRTFSELGVLAPSGDPDRATQSSYHLTDKGRALFPAVITALEWGQRWFVAPEGPAMVLDHGGHRFEAVLVCSACDEALAGRSIETVPAR</sequence>
<accession>A0A1H9XR75</accession>
<dbReference type="InterPro" id="IPR036390">
    <property type="entry name" value="WH_DNA-bd_sf"/>
</dbReference>
<dbReference type="SUPFAM" id="SSF46785">
    <property type="entry name" value="Winged helix' DNA-binding domain"/>
    <property type="match status" value="2"/>
</dbReference>